<gene>
    <name evidence="4" type="ORF">CN311_11615</name>
</gene>
<accession>A0A2A6FG83</accession>
<protein>
    <submittedName>
        <fullName evidence="4">ATPase</fullName>
    </submittedName>
</protein>
<comment type="caution">
    <text evidence="4">The sequence shown here is derived from an EMBL/GenBank/DDBJ whole genome shotgun (WGS) entry which is preliminary data.</text>
</comment>
<dbReference type="Pfam" id="PF08327">
    <property type="entry name" value="AHSA1"/>
    <property type="match status" value="1"/>
</dbReference>
<evidence type="ECO:0000313" key="5">
    <source>
        <dbReference type="Proteomes" id="UP000219182"/>
    </source>
</evidence>
<dbReference type="Proteomes" id="UP000219182">
    <property type="component" value="Unassembled WGS sequence"/>
</dbReference>
<organism evidence="4 5">
    <name type="scientific">Mesorhizobium sanjuanii</name>
    <dbReference type="NCBI Taxonomy" id="2037900"/>
    <lineage>
        <taxon>Bacteria</taxon>
        <taxon>Pseudomonadati</taxon>
        <taxon>Pseudomonadota</taxon>
        <taxon>Alphaproteobacteria</taxon>
        <taxon>Hyphomicrobiales</taxon>
        <taxon>Phyllobacteriaceae</taxon>
        <taxon>Mesorhizobium</taxon>
    </lineage>
</organism>
<proteinExistence type="inferred from homology"/>
<dbReference type="SUPFAM" id="SSF55961">
    <property type="entry name" value="Bet v1-like"/>
    <property type="match status" value="1"/>
</dbReference>
<dbReference type="Gene3D" id="3.30.530.20">
    <property type="match status" value="1"/>
</dbReference>
<dbReference type="AlphaFoldDB" id="A0A2A6FG83"/>
<reference evidence="4 5" key="1">
    <citation type="submission" date="2017-09" db="EMBL/GenBank/DDBJ databases">
        <title>Mesorhizobum sanjuanii sp. nov. isolated from nodules of Lotus tenuis in saline-alkaline lowlands of Flooding Pampa.</title>
        <authorList>
            <person name="Sannazzaro A.I."/>
            <person name="Torres Tejerizo G.A."/>
            <person name="Fontana F."/>
            <person name="Cumpa Velazquez L.M."/>
            <person name="Hansen L."/>
            <person name="Pistorio M."/>
            <person name="Estrella M.J."/>
        </authorList>
    </citation>
    <scope>NUCLEOTIDE SEQUENCE [LARGE SCALE GENOMIC DNA]</scope>
    <source>
        <strain evidence="4 5">BSA136</strain>
    </source>
</reference>
<dbReference type="InterPro" id="IPR013538">
    <property type="entry name" value="ASHA1/2-like_C"/>
</dbReference>
<feature type="domain" description="Activator of Hsp90 ATPase homologue 1/2-like C-terminal" evidence="3">
    <location>
        <begin position="23"/>
        <end position="130"/>
    </location>
</feature>
<name>A0A2A6FG83_9HYPH</name>
<dbReference type="RefSeq" id="WP_097573829.1">
    <property type="nucleotide sequence ID" value="NZ_NWQG01000059.1"/>
</dbReference>
<evidence type="ECO:0000259" key="3">
    <source>
        <dbReference type="Pfam" id="PF08327"/>
    </source>
</evidence>
<sequence>MTDEKQVQTSTDSLAFECELPDPPEKVWRALTEPRLLAAWLMPNDIEPEIGSHFAFAGPDARIDCEVLEAEPGRRLRYSWRERPKTQDASRPEPLDSPMDSIVTFTLDRTTTGGTRLRIVHDGFVRAATPVAASPQVTMASAGCRLSLGAPNTPNPPGAANMPRMLLRAA</sequence>
<feature type="region of interest" description="Disordered" evidence="2">
    <location>
        <begin position="78"/>
        <end position="100"/>
    </location>
</feature>
<dbReference type="CDD" id="cd07814">
    <property type="entry name" value="SRPBCC_CalC_Aha1-like"/>
    <property type="match status" value="1"/>
</dbReference>
<evidence type="ECO:0000256" key="2">
    <source>
        <dbReference type="SAM" id="MobiDB-lite"/>
    </source>
</evidence>
<dbReference type="EMBL" id="NWQG01000059">
    <property type="protein sequence ID" value="PDQ20949.1"/>
    <property type="molecule type" value="Genomic_DNA"/>
</dbReference>
<keyword evidence="5" id="KW-1185">Reference proteome</keyword>
<dbReference type="InterPro" id="IPR023393">
    <property type="entry name" value="START-like_dom_sf"/>
</dbReference>
<feature type="compositionally biased region" description="Basic and acidic residues" evidence="2">
    <location>
        <begin position="78"/>
        <end position="94"/>
    </location>
</feature>
<evidence type="ECO:0000256" key="1">
    <source>
        <dbReference type="ARBA" id="ARBA00006817"/>
    </source>
</evidence>
<comment type="similarity">
    <text evidence="1">Belongs to the AHA1 family.</text>
</comment>
<evidence type="ECO:0000313" key="4">
    <source>
        <dbReference type="EMBL" id="PDQ20949.1"/>
    </source>
</evidence>